<proteinExistence type="predicted"/>
<gene>
    <name evidence="2" type="ORF">PCYB_005040</name>
</gene>
<dbReference type="Proteomes" id="UP000006319">
    <property type="component" value="Unassembled WGS sequence"/>
</dbReference>
<evidence type="ECO:0000256" key="1">
    <source>
        <dbReference type="SAM" id="Phobius"/>
    </source>
</evidence>
<evidence type="ECO:0000313" key="3">
    <source>
        <dbReference type="Proteomes" id="UP000006319"/>
    </source>
</evidence>
<feature type="transmembrane region" description="Helical" evidence="1">
    <location>
        <begin position="240"/>
        <end position="259"/>
    </location>
</feature>
<dbReference type="VEuPathDB" id="PlasmoDB:PCYB_005040"/>
<evidence type="ECO:0000313" key="2">
    <source>
        <dbReference type="EMBL" id="GAB69755.1"/>
    </source>
</evidence>
<dbReference type="PhylomeDB" id="K6V343"/>
<organism evidence="2 3">
    <name type="scientific">Plasmodium cynomolgi (strain B)</name>
    <dbReference type="NCBI Taxonomy" id="1120755"/>
    <lineage>
        <taxon>Eukaryota</taxon>
        <taxon>Sar</taxon>
        <taxon>Alveolata</taxon>
        <taxon>Apicomplexa</taxon>
        <taxon>Aconoidasida</taxon>
        <taxon>Haemosporida</taxon>
        <taxon>Plasmodiidae</taxon>
        <taxon>Plasmodium</taxon>
        <taxon>Plasmodium (Plasmodium)</taxon>
    </lineage>
</organism>
<dbReference type="OrthoDB" id="386202at2759"/>
<evidence type="ECO:0008006" key="4">
    <source>
        <dbReference type="Google" id="ProtNLM"/>
    </source>
</evidence>
<dbReference type="EMBL" id="DF157750">
    <property type="protein sequence ID" value="GAB69755.1"/>
    <property type="molecule type" value="Genomic_DNA"/>
</dbReference>
<reference evidence="2 3" key="1">
    <citation type="journal article" date="2012" name="Nat. Genet.">
        <title>Plasmodium cynomolgi genome sequences provide insight into Plasmodium vivax and the monkey malaria clade.</title>
        <authorList>
            <person name="Tachibana S."/>
            <person name="Sullivan S.A."/>
            <person name="Kawai S."/>
            <person name="Nakamura S."/>
            <person name="Kim H.R."/>
            <person name="Goto N."/>
            <person name="Arisue N."/>
            <person name="Palacpac N.M.Q."/>
            <person name="Honma H."/>
            <person name="Yagi M."/>
            <person name="Tougan T."/>
            <person name="Katakai Y."/>
            <person name="Kaneko O."/>
            <person name="Mita T."/>
            <person name="Kita K."/>
            <person name="Yasutomi Y."/>
            <person name="Sutton P.L."/>
            <person name="Shakhbatyan R."/>
            <person name="Horii T."/>
            <person name="Yasunaga T."/>
            <person name="Barnwell J.W."/>
            <person name="Escalante A.A."/>
            <person name="Carlton J.M."/>
            <person name="Tanabe K."/>
        </authorList>
    </citation>
    <scope>NUCLEOTIDE SEQUENCE [LARGE SCALE GENOMIC DNA]</scope>
    <source>
        <strain evidence="2 3">B</strain>
    </source>
</reference>
<dbReference type="KEGG" id="pcy:PCYB_005040"/>
<protein>
    <recommendedName>
        <fullName evidence="4">CYIR protein</fullName>
    </recommendedName>
</protein>
<keyword evidence="3" id="KW-1185">Reference proteome</keyword>
<name>K6V343_PLACD</name>
<keyword evidence="1" id="KW-1133">Transmembrane helix</keyword>
<feature type="non-terminal residue" evidence="2">
    <location>
        <position position="264"/>
    </location>
</feature>
<dbReference type="RefSeq" id="XP_004227973.1">
    <property type="nucleotide sequence ID" value="XM_004227925.1"/>
</dbReference>
<sequence length="264" mass="31010">MNSLINICSMKKICSQENDYNQYNNKCKFFVSADEKEKNKITIICLRFYCLMNNIFKLDSSPNTPIDHVHLEYLNYWLNYELHNNYADTYPKQLYRLMKANDSNNSILSKLNSKIKDIDVAEMKNMNWLFYLYREYFNIIKAITNDYAKEETFHGYPNPIPEEYKEFEEKCLKETSCRKVLCAFKEKYESIKLEIPELEDLVSKMLPSLKKSANAQVNASLLENNEQNVGEDIFDIPTNIIIGSSIATLGVSLIFFLFYKVNNK</sequence>
<dbReference type="GeneID" id="14696297"/>
<keyword evidence="1" id="KW-0472">Membrane</keyword>
<dbReference type="AlphaFoldDB" id="K6V343"/>
<keyword evidence="1" id="KW-0812">Transmembrane</keyword>
<accession>K6V343</accession>